<accession>A0A974CAB4</accession>
<dbReference type="Proteomes" id="UP000694892">
    <property type="component" value="Chromosome 8L"/>
</dbReference>
<proteinExistence type="predicted"/>
<dbReference type="EMBL" id="CM004480">
    <property type="protein sequence ID" value="OCT69427.1"/>
    <property type="molecule type" value="Genomic_DNA"/>
</dbReference>
<dbReference type="PANTHER" id="PTHR21301">
    <property type="entry name" value="REVERSE TRANSCRIPTASE"/>
    <property type="match status" value="1"/>
</dbReference>
<name>A0A974CAB4_XENLA</name>
<gene>
    <name evidence="1" type="ORF">XELAEV_18040737mg</name>
</gene>
<evidence type="ECO:0008006" key="3">
    <source>
        <dbReference type="Google" id="ProtNLM"/>
    </source>
</evidence>
<evidence type="ECO:0000313" key="2">
    <source>
        <dbReference type="Proteomes" id="UP000694892"/>
    </source>
</evidence>
<organism evidence="1 2">
    <name type="scientific">Xenopus laevis</name>
    <name type="common">African clawed frog</name>
    <dbReference type="NCBI Taxonomy" id="8355"/>
    <lineage>
        <taxon>Eukaryota</taxon>
        <taxon>Metazoa</taxon>
        <taxon>Chordata</taxon>
        <taxon>Craniata</taxon>
        <taxon>Vertebrata</taxon>
        <taxon>Euteleostomi</taxon>
        <taxon>Amphibia</taxon>
        <taxon>Batrachia</taxon>
        <taxon>Anura</taxon>
        <taxon>Pipoidea</taxon>
        <taxon>Pipidae</taxon>
        <taxon>Xenopodinae</taxon>
        <taxon>Xenopus</taxon>
        <taxon>Xenopus</taxon>
    </lineage>
</organism>
<dbReference type="AlphaFoldDB" id="A0A974CAB4"/>
<dbReference type="PANTHER" id="PTHR21301:SF13">
    <property type="match status" value="1"/>
</dbReference>
<reference evidence="2" key="1">
    <citation type="journal article" date="2016" name="Nature">
        <title>Genome evolution in the allotetraploid frog Xenopus laevis.</title>
        <authorList>
            <person name="Session A.M."/>
            <person name="Uno Y."/>
            <person name="Kwon T."/>
            <person name="Chapman J.A."/>
            <person name="Toyoda A."/>
            <person name="Takahashi S."/>
            <person name="Fukui A."/>
            <person name="Hikosaka A."/>
            <person name="Suzuki A."/>
            <person name="Kondo M."/>
            <person name="van Heeringen S.J."/>
            <person name="Quigley I."/>
            <person name="Heinz S."/>
            <person name="Ogino H."/>
            <person name="Ochi H."/>
            <person name="Hellsten U."/>
            <person name="Lyons J.B."/>
            <person name="Simakov O."/>
            <person name="Putnam N."/>
            <person name="Stites J."/>
            <person name="Kuroki Y."/>
            <person name="Tanaka T."/>
            <person name="Michiue T."/>
            <person name="Watanabe M."/>
            <person name="Bogdanovic O."/>
            <person name="Lister R."/>
            <person name="Georgiou G."/>
            <person name="Paranjpe S.S."/>
            <person name="van Kruijsbergen I."/>
            <person name="Shu S."/>
            <person name="Carlson J."/>
            <person name="Kinoshita T."/>
            <person name="Ohta Y."/>
            <person name="Mawaribuchi S."/>
            <person name="Jenkins J."/>
            <person name="Grimwood J."/>
            <person name="Schmutz J."/>
            <person name="Mitros T."/>
            <person name="Mozaffari S.V."/>
            <person name="Suzuki Y."/>
            <person name="Haramoto Y."/>
            <person name="Yamamoto T.S."/>
            <person name="Takagi C."/>
            <person name="Heald R."/>
            <person name="Miller K."/>
            <person name="Haudenschild C."/>
            <person name="Kitzman J."/>
            <person name="Nakayama T."/>
            <person name="Izutsu Y."/>
            <person name="Robert J."/>
            <person name="Fortriede J."/>
            <person name="Burns K."/>
            <person name="Lotay V."/>
            <person name="Karimi K."/>
            <person name="Yasuoka Y."/>
            <person name="Dichmann D.S."/>
            <person name="Flajnik M.F."/>
            <person name="Houston D.W."/>
            <person name="Shendure J."/>
            <person name="DuPasquier L."/>
            <person name="Vize P.D."/>
            <person name="Zorn A.M."/>
            <person name="Ito M."/>
            <person name="Marcotte E.M."/>
            <person name="Wallingford J.B."/>
            <person name="Ito Y."/>
            <person name="Asashima M."/>
            <person name="Ueno N."/>
            <person name="Matsuda Y."/>
            <person name="Veenstra G.J."/>
            <person name="Fujiyama A."/>
            <person name="Harland R.M."/>
            <person name="Taira M."/>
            <person name="Rokhsar D.S."/>
        </authorList>
    </citation>
    <scope>NUCLEOTIDE SEQUENCE [LARGE SCALE GENOMIC DNA]</scope>
    <source>
        <strain evidence="2">J</strain>
    </source>
</reference>
<protein>
    <recommendedName>
        <fullName evidence="3">Reverse transcriptase domain-containing protein</fullName>
    </recommendedName>
</protein>
<sequence>MVLQPLVKKLDSFVLDTSHLLRETNKLTLDSECILVGFDVEALYMSIPHSLGLEAIKLAFERIHRPNPEQRSFILQALNFVLHHNVFLFDSIHYLQCQGVAIGVKCAPSYRWSHLLLNVYHAVTLLKWQHVRCVMKPHRV</sequence>
<evidence type="ECO:0000313" key="1">
    <source>
        <dbReference type="EMBL" id="OCT69427.1"/>
    </source>
</evidence>